<dbReference type="InterPro" id="IPR005302">
    <property type="entry name" value="MoCF_Sase_C"/>
</dbReference>
<dbReference type="AlphaFoldDB" id="A0A0L7KJX8"/>
<reference evidence="2 3" key="1">
    <citation type="journal article" date="2015" name="Genome Biol. Evol.">
        <title>The genome of winter moth (Operophtera brumata) provides a genomic perspective on sexual dimorphism and phenology.</title>
        <authorList>
            <person name="Derks M.F."/>
            <person name="Smit S."/>
            <person name="Salis L."/>
            <person name="Schijlen E."/>
            <person name="Bossers A."/>
            <person name="Mateman C."/>
            <person name="Pijl A.S."/>
            <person name="de Ridder D."/>
            <person name="Groenen M.A."/>
            <person name="Visser M.E."/>
            <person name="Megens H.J."/>
        </authorList>
    </citation>
    <scope>NUCLEOTIDE SEQUENCE [LARGE SCALE GENOMIC DNA]</scope>
    <source>
        <strain evidence="2">WM2013NL</strain>
        <tissue evidence="2">Head and thorax</tissue>
    </source>
</reference>
<dbReference type="GO" id="GO:0030170">
    <property type="term" value="F:pyridoxal phosphate binding"/>
    <property type="evidence" value="ECO:0007669"/>
    <property type="project" value="InterPro"/>
</dbReference>
<comment type="caution">
    <text evidence="2">The sequence shown here is derived from an EMBL/GenBank/DDBJ whole genome shotgun (WGS) entry which is preliminary data.</text>
</comment>
<dbReference type="GO" id="GO:0003824">
    <property type="term" value="F:catalytic activity"/>
    <property type="evidence" value="ECO:0007669"/>
    <property type="project" value="InterPro"/>
</dbReference>
<keyword evidence="3" id="KW-1185">Reference proteome</keyword>
<accession>A0A0L7KJX8</accession>
<dbReference type="EMBL" id="JTDY01009526">
    <property type="protein sequence ID" value="KOB63361.1"/>
    <property type="molecule type" value="Genomic_DNA"/>
</dbReference>
<dbReference type="STRING" id="104452.A0A0L7KJX8"/>
<proteinExistence type="predicted"/>
<dbReference type="GO" id="GO:0030151">
    <property type="term" value="F:molybdenum ion binding"/>
    <property type="evidence" value="ECO:0007669"/>
    <property type="project" value="InterPro"/>
</dbReference>
<evidence type="ECO:0000259" key="1">
    <source>
        <dbReference type="PROSITE" id="PS51340"/>
    </source>
</evidence>
<feature type="domain" description="MOSC" evidence="1">
    <location>
        <begin position="124"/>
        <end position="271"/>
    </location>
</feature>
<dbReference type="SUPFAM" id="SSF141673">
    <property type="entry name" value="MOSC N-terminal domain-like"/>
    <property type="match status" value="1"/>
</dbReference>
<name>A0A0L7KJX8_OPEBR</name>
<sequence>MLTGQESIINDSHHSSLDSRIGLKEIAIFPVKSCGAFKIKSGWMIGPKGFEFDREWMIVNDNRVCLTQKQNTRMCMIQPTQTSLSTSKTSSLCQSKICADSVKGHDCGDSVADWISEALEVSFLRLIRQASTDGRSRKKNDEVKQKMLSLSNQAQYLLINKATVRWLCGKIRDPLFTDAIDDLVDRFRANLIIDMETELAERDWNKVVIGKHEFKMVCIDQRTGEKTVEPLRTIAEQFAGKLRFGIYLSYVGTIDGSKDRSLKTNTSIRPKVSSDDEIS</sequence>
<organism evidence="2 3">
    <name type="scientific">Operophtera brumata</name>
    <name type="common">Winter moth</name>
    <name type="synonym">Phalaena brumata</name>
    <dbReference type="NCBI Taxonomy" id="104452"/>
    <lineage>
        <taxon>Eukaryota</taxon>
        <taxon>Metazoa</taxon>
        <taxon>Ecdysozoa</taxon>
        <taxon>Arthropoda</taxon>
        <taxon>Hexapoda</taxon>
        <taxon>Insecta</taxon>
        <taxon>Pterygota</taxon>
        <taxon>Neoptera</taxon>
        <taxon>Endopterygota</taxon>
        <taxon>Lepidoptera</taxon>
        <taxon>Glossata</taxon>
        <taxon>Ditrysia</taxon>
        <taxon>Geometroidea</taxon>
        <taxon>Geometridae</taxon>
        <taxon>Larentiinae</taxon>
        <taxon>Operophtera</taxon>
    </lineage>
</organism>
<protein>
    <submittedName>
        <fullName evidence="2">Molybdenum cofactor sulfurase</fullName>
    </submittedName>
</protein>
<dbReference type="PROSITE" id="PS51340">
    <property type="entry name" value="MOSC"/>
    <property type="match status" value="1"/>
</dbReference>
<evidence type="ECO:0000313" key="3">
    <source>
        <dbReference type="Proteomes" id="UP000037510"/>
    </source>
</evidence>
<gene>
    <name evidence="2" type="ORF">OBRU01_22879</name>
</gene>
<feature type="non-terminal residue" evidence="2">
    <location>
        <position position="279"/>
    </location>
</feature>
<dbReference type="Proteomes" id="UP000037510">
    <property type="component" value="Unassembled WGS sequence"/>
</dbReference>
<dbReference type="Pfam" id="PF03476">
    <property type="entry name" value="MOSC_N"/>
    <property type="match status" value="1"/>
</dbReference>
<evidence type="ECO:0000313" key="2">
    <source>
        <dbReference type="EMBL" id="KOB63361.1"/>
    </source>
</evidence>
<dbReference type="InterPro" id="IPR005303">
    <property type="entry name" value="MOCOS_middle"/>
</dbReference>
<dbReference type="Pfam" id="PF03473">
    <property type="entry name" value="MOSC"/>
    <property type="match status" value="1"/>
</dbReference>